<evidence type="ECO:0000256" key="9">
    <source>
        <dbReference type="SAM" id="MobiDB-lite"/>
    </source>
</evidence>
<gene>
    <name evidence="11" type="ORF">K461DRAFT_293948</name>
</gene>
<dbReference type="InterPro" id="IPR004648">
    <property type="entry name" value="Oligpept_transpt"/>
</dbReference>
<keyword evidence="4 10" id="KW-0812">Transmembrane</keyword>
<evidence type="ECO:0000256" key="10">
    <source>
        <dbReference type="SAM" id="Phobius"/>
    </source>
</evidence>
<evidence type="ECO:0000256" key="2">
    <source>
        <dbReference type="ARBA" id="ARBA00008807"/>
    </source>
</evidence>
<keyword evidence="12" id="KW-1185">Reference proteome</keyword>
<dbReference type="Pfam" id="PF03169">
    <property type="entry name" value="OPT"/>
    <property type="match status" value="1"/>
</dbReference>
<feature type="transmembrane region" description="Helical" evidence="10">
    <location>
        <begin position="609"/>
        <end position="632"/>
    </location>
</feature>
<evidence type="ECO:0000313" key="11">
    <source>
        <dbReference type="EMBL" id="KAF2152269.1"/>
    </source>
</evidence>
<evidence type="ECO:0000256" key="5">
    <source>
        <dbReference type="ARBA" id="ARBA00022856"/>
    </source>
</evidence>
<comment type="similarity">
    <text evidence="2">Belongs to the oligopeptide OPT transporter family.</text>
</comment>
<feature type="transmembrane region" description="Helical" evidence="10">
    <location>
        <begin position="418"/>
        <end position="439"/>
    </location>
</feature>
<keyword evidence="7 10" id="KW-1133">Transmembrane helix</keyword>
<dbReference type="Proteomes" id="UP000799439">
    <property type="component" value="Unassembled WGS sequence"/>
</dbReference>
<reference evidence="11" key="1">
    <citation type="journal article" date="2020" name="Stud. Mycol.">
        <title>101 Dothideomycetes genomes: a test case for predicting lifestyles and emergence of pathogens.</title>
        <authorList>
            <person name="Haridas S."/>
            <person name="Albert R."/>
            <person name="Binder M."/>
            <person name="Bloem J."/>
            <person name="Labutti K."/>
            <person name="Salamov A."/>
            <person name="Andreopoulos B."/>
            <person name="Baker S."/>
            <person name="Barry K."/>
            <person name="Bills G."/>
            <person name="Bluhm B."/>
            <person name="Cannon C."/>
            <person name="Castanera R."/>
            <person name="Culley D."/>
            <person name="Daum C."/>
            <person name="Ezra D."/>
            <person name="Gonzalez J."/>
            <person name="Henrissat B."/>
            <person name="Kuo A."/>
            <person name="Liang C."/>
            <person name="Lipzen A."/>
            <person name="Lutzoni F."/>
            <person name="Magnuson J."/>
            <person name="Mondo S."/>
            <person name="Nolan M."/>
            <person name="Ohm R."/>
            <person name="Pangilinan J."/>
            <person name="Park H.-J."/>
            <person name="Ramirez L."/>
            <person name="Alfaro M."/>
            <person name="Sun H."/>
            <person name="Tritt A."/>
            <person name="Yoshinaga Y."/>
            <person name="Zwiers L.-H."/>
            <person name="Turgeon B."/>
            <person name="Goodwin S."/>
            <person name="Spatafora J."/>
            <person name="Crous P."/>
            <person name="Grigoriev I."/>
        </authorList>
    </citation>
    <scope>NUCLEOTIDE SEQUENCE</scope>
    <source>
        <strain evidence="11">CBS 260.36</strain>
    </source>
</reference>
<dbReference type="EMBL" id="ML996086">
    <property type="protein sequence ID" value="KAF2152269.1"/>
    <property type="molecule type" value="Genomic_DNA"/>
</dbReference>
<keyword evidence="5" id="KW-0571">Peptide transport</keyword>
<evidence type="ECO:0000256" key="1">
    <source>
        <dbReference type="ARBA" id="ARBA00004141"/>
    </source>
</evidence>
<sequence length="818" mass="91830">MASKRPAFARVDTDHNGESIAMSSNVKRPSSLNKDGTYVDSESLKSAKADIHRTYSPDDELPAFDAEAENKFGQADVVHTAEDVVTHVIHVDDDITISPWTFRAFIVGIGIAIFASVLQEIFYFKPQTIYVSVTFLTVVAYPICEFLSFAIPRKGAIGRFLNPFPFNGKEHAAIAIMASSSATAAVATEILAAQKLYYNETPNAGAAIFLVIAAQLFGYGIAGLMRNALVRPTKLLWPMNLPINSLLETLHRDKKETSRRLRIFYYFFFAMLVYEIVPEYMFPLLQGVSIFCLAKQDSLVFTNIFGGSQGNEGLGFLSLCFDWQYIASLGSPLWIPLQTQLNSLVGYLLCIIVFCGMYYGNIYRSQDFPFLSQLLYNGNGSNGSFYQEYNLSAILNSNNEIDTAAVAEQGIPYLTGTYIAYLITTNMGSTAAIVTLLLFNRDELKGGFLWARWSVLKSLFKAETWKFWVRRETKEQYQQRVLADPSIDPHYKLMIKNGYEDVPMWWFGMVFLASFVIGMGTLYAIGSTLPWWGYIMSNIFAAIFILFFGVQYGVTGFQFNQQPIIQMLAGYMHPGKPLANMYFTVFGFNGVQQGQLLARDLKLAQYAHLSFKATFTFQMLGCIIGAIFNYIMMQSIVTNQSTILKASEGSNIWSGQNVQQYNTLAIAWSIAGDMFSVGARYQWVTISYLVGFVVPLPFYFLYRYTGNEQFRYWNMSIILWYMGWLFVGINASIGSYFILGIGAQWWLRKYRPQLFVNYNYLVSAALDGGTQVLVFILSFAVFGGSGTARPFPTWAGNNGGVANNKNIDFCAYNTAQSG</sequence>
<feature type="transmembrane region" description="Helical" evidence="10">
    <location>
        <begin position="204"/>
        <end position="225"/>
    </location>
</feature>
<feature type="transmembrane region" description="Helical" evidence="10">
    <location>
        <begin position="504"/>
        <end position="525"/>
    </location>
</feature>
<dbReference type="InterPro" id="IPR004813">
    <property type="entry name" value="OPT"/>
</dbReference>
<feature type="transmembrane region" description="Helical" evidence="10">
    <location>
        <begin position="104"/>
        <end position="123"/>
    </location>
</feature>
<feature type="transmembrane region" description="Helical" evidence="10">
    <location>
        <begin position="172"/>
        <end position="192"/>
    </location>
</feature>
<dbReference type="OrthoDB" id="9986677at2759"/>
<keyword evidence="8 10" id="KW-0472">Membrane</keyword>
<feature type="transmembrane region" description="Helical" evidence="10">
    <location>
        <begin position="723"/>
        <end position="746"/>
    </location>
</feature>
<evidence type="ECO:0000256" key="6">
    <source>
        <dbReference type="ARBA" id="ARBA00022927"/>
    </source>
</evidence>
<feature type="transmembrane region" description="Helical" evidence="10">
    <location>
        <begin position="344"/>
        <end position="362"/>
    </location>
</feature>
<comment type="subcellular location">
    <subcellularLocation>
        <location evidence="1">Membrane</location>
        <topology evidence="1">Multi-pass membrane protein</topology>
    </subcellularLocation>
</comment>
<accession>A0A9P4J4L2</accession>
<comment type="caution">
    <text evidence="11">The sequence shown here is derived from an EMBL/GenBank/DDBJ whole genome shotgun (WGS) entry which is preliminary data.</text>
</comment>
<dbReference type="GO" id="GO:0035673">
    <property type="term" value="F:oligopeptide transmembrane transporter activity"/>
    <property type="evidence" value="ECO:0007669"/>
    <property type="project" value="InterPro"/>
</dbReference>
<feature type="region of interest" description="Disordered" evidence="9">
    <location>
        <begin position="1"/>
        <end position="35"/>
    </location>
</feature>
<feature type="transmembrane region" description="Helical" evidence="10">
    <location>
        <begin position="129"/>
        <end position="151"/>
    </location>
</feature>
<organism evidence="11 12">
    <name type="scientific">Myriangium duriaei CBS 260.36</name>
    <dbReference type="NCBI Taxonomy" id="1168546"/>
    <lineage>
        <taxon>Eukaryota</taxon>
        <taxon>Fungi</taxon>
        <taxon>Dikarya</taxon>
        <taxon>Ascomycota</taxon>
        <taxon>Pezizomycotina</taxon>
        <taxon>Dothideomycetes</taxon>
        <taxon>Dothideomycetidae</taxon>
        <taxon>Myriangiales</taxon>
        <taxon>Myriangiaceae</taxon>
        <taxon>Myriangium</taxon>
    </lineage>
</organism>
<feature type="compositionally biased region" description="Polar residues" evidence="9">
    <location>
        <begin position="21"/>
        <end position="34"/>
    </location>
</feature>
<evidence type="ECO:0000256" key="4">
    <source>
        <dbReference type="ARBA" id="ARBA00022692"/>
    </source>
</evidence>
<feature type="transmembrane region" description="Helical" evidence="10">
    <location>
        <begin position="758"/>
        <end position="782"/>
    </location>
</feature>
<evidence type="ECO:0000256" key="7">
    <source>
        <dbReference type="ARBA" id="ARBA00022989"/>
    </source>
</evidence>
<evidence type="ECO:0000256" key="3">
    <source>
        <dbReference type="ARBA" id="ARBA00022448"/>
    </source>
</evidence>
<dbReference type="GO" id="GO:0016020">
    <property type="term" value="C:membrane"/>
    <property type="evidence" value="ECO:0007669"/>
    <property type="project" value="UniProtKB-SubCell"/>
</dbReference>
<evidence type="ECO:0000313" key="12">
    <source>
        <dbReference type="Proteomes" id="UP000799439"/>
    </source>
</evidence>
<dbReference type="PANTHER" id="PTHR22601">
    <property type="entry name" value="ISP4 LIKE PROTEIN"/>
    <property type="match status" value="1"/>
</dbReference>
<name>A0A9P4J4L2_9PEZI</name>
<keyword evidence="3" id="KW-0813">Transport</keyword>
<dbReference type="NCBIfam" id="TIGR00728">
    <property type="entry name" value="OPT_sfam"/>
    <property type="match status" value="1"/>
</dbReference>
<feature type="transmembrane region" description="Helical" evidence="10">
    <location>
        <begin position="263"/>
        <end position="281"/>
    </location>
</feature>
<protein>
    <submittedName>
        <fullName evidence="11">OPT superfamily oligopeptide transporter</fullName>
    </submittedName>
</protein>
<feature type="transmembrane region" description="Helical" evidence="10">
    <location>
        <begin position="531"/>
        <end position="554"/>
    </location>
</feature>
<proteinExistence type="inferred from homology"/>
<dbReference type="AlphaFoldDB" id="A0A9P4J4L2"/>
<evidence type="ECO:0000256" key="8">
    <source>
        <dbReference type="ARBA" id="ARBA00023136"/>
    </source>
</evidence>
<dbReference type="GO" id="GO:0015031">
    <property type="term" value="P:protein transport"/>
    <property type="evidence" value="ECO:0007669"/>
    <property type="project" value="UniProtKB-KW"/>
</dbReference>
<feature type="transmembrane region" description="Helical" evidence="10">
    <location>
        <begin position="681"/>
        <end position="702"/>
    </location>
</feature>
<keyword evidence="6" id="KW-0653">Protein transport</keyword>